<dbReference type="Proteomes" id="UP001190700">
    <property type="component" value="Unassembled WGS sequence"/>
</dbReference>
<proteinExistence type="predicted"/>
<gene>
    <name evidence="2" type="ORF">CYMTET_44474</name>
</gene>
<feature type="region of interest" description="Disordered" evidence="1">
    <location>
        <begin position="80"/>
        <end position="109"/>
    </location>
</feature>
<name>A0AAE0EZK3_9CHLO</name>
<reference evidence="2 3" key="1">
    <citation type="journal article" date="2015" name="Genome Biol. Evol.">
        <title>Comparative Genomics of a Bacterivorous Green Alga Reveals Evolutionary Causalities and Consequences of Phago-Mixotrophic Mode of Nutrition.</title>
        <authorList>
            <person name="Burns J.A."/>
            <person name="Paasch A."/>
            <person name="Narechania A."/>
            <person name="Kim E."/>
        </authorList>
    </citation>
    <scope>NUCLEOTIDE SEQUENCE [LARGE SCALE GENOMIC DNA]</scope>
    <source>
        <strain evidence="2 3">PLY_AMNH</strain>
    </source>
</reference>
<dbReference type="AlphaFoldDB" id="A0AAE0EZK3"/>
<accession>A0AAE0EZK3</accession>
<sequence length="250" mass="28348">MPKHPSSALKSWLPKVEEPKVVGIQRVRAEVRARIKGLGYNRLSQYEKIFQPRTINPSQQVDQSLPLIANAAVRENSYAEARGIAGGDRSGPPENWPRPDSSEVKREVLRSRERYSPRWRVTASENLEAHDTAWGQPTTSALRAPLDPLTSRPRQTPRGQSREERQSRDERGCFLPDLQEDHVQPADEWPEDKATKFVAATLDIDKSPGDRGWSTNQISVQRIARPEKPVLRKQLKNGDRPWTLGSVQGR</sequence>
<evidence type="ECO:0000256" key="1">
    <source>
        <dbReference type="SAM" id="MobiDB-lite"/>
    </source>
</evidence>
<feature type="compositionally biased region" description="Basic and acidic residues" evidence="1">
    <location>
        <begin position="160"/>
        <end position="172"/>
    </location>
</feature>
<feature type="compositionally biased region" description="Basic and acidic residues" evidence="1">
    <location>
        <begin position="100"/>
        <end position="109"/>
    </location>
</feature>
<evidence type="ECO:0000313" key="3">
    <source>
        <dbReference type="Proteomes" id="UP001190700"/>
    </source>
</evidence>
<evidence type="ECO:0000313" key="2">
    <source>
        <dbReference type="EMBL" id="KAK3245977.1"/>
    </source>
</evidence>
<organism evidence="2 3">
    <name type="scientific">Cymbomonas tetramitiformis</name>
    <dbReference type="NCBI Taxonomy" id="36881"/>
    <lineage>
        <taxon>Eukaryota</taxon>
        <taxon>Viridiplantae</taxon>
        <taxon>Chlorophyta</taxon>
        <taxon>Pyramimonadophyceae</taxon>
        <taxon>Pyramimonadales</taxon>
        <taxon>Pyramimonadaceae</taxon>
        <taxon>Cymbomonas</taxon>
    </lineage>
</organism>
<dbReference type="EMBL" id="LGRX02030219">
    <property type="protein sequence ID" value="KAK3245977.1"/>
    <property type="molecule type" value="Genomic_DNA"/>
</dbReference>
<comment type="caution">
    <text evidence="2">The sequence shown here is derived from an EMBL/GenBank/DDBJ whole genome shotgun (WGS) entry which is preliminary data.</text>
</comment>
<keyword evidence="3" id="KW-1185">Reference proteome</keyword>
<feature type="region of interest" description="Disordered" evidence="1">
    <location>
        <begin position="130"/>
        <end position="176"/>
    </location>
</feature>
<protein>
    <submittedName>
        <fullName evidence="2">Uncharacterized protein</fullName>
    </submittedName>
</protein>